<organism evidence="9 10">
    <name type="scientific">Butyricicoccus intestinisimiae</name>
    <dbReference type="NCBI Taxonomy" id="2841509"/>
    <lineage>
        <taxon>Bacteria</taxon>
        <taxon>Bacillati</taxon>
        <taxon>Bacillota</taxon>
        <taxon>Clostridia</taxon>
        <taxon>Eubacteriales</taxon>
        <taxon>Butyricicoccaceae</taxon>
        <taxon>Butyricicoccus</taxon>
    </lineage>
</organism>
<name>A0ABS6ETP1_9FIRM</name>
<dbReference type="PROSITE" id="PS00107">
    <property type="entry name" value="PROTEIN_KINASE_ATP"/>
    <property type="match status" value="1"/>
</dbReference>
<keyword evidence="6 7" id="KW-0067">ATP-binding</keyword>
<evidence type="ECO:0000256" key="5">
    <source>
        <dbReference type="ARBA" id="ARBA00022777"/>
    </source>
</evidence>
<dbReference type="InterPro" id="IPR017441">
    <property type="entry name" value="Protein_kinase_ATP_BS"/>
</dbReference>
<sequence>MLGLEQRLHQYEPLFGGWYLRGEIGSGSYGRVYRVENQNLFGVTYTAALKAIEILPDDKDLLDVPEHLRSAAYEEAMSEVETLAQLRGLSNVVHMDDHAVFEIRENGRLVGYDLLIRMELLENVGRSLRYHGGTLSSIQEVHKLGRDLSRGLICCHQKGILHRDINPNNILRNAFGDYKLGDFGIAKQLHGTLHAQTAIGTKRYVAPEVLHRGGQDAYDARADIYCLGLVLYQLANNGYLPFFHADMPKEQWEEAVTRRLSGGTLPPPAQADEAFSEVILKACAYRPEDRYASAQELYDALLRLAYPQQQTALVPQSQTGLLYRLEKAMTSTAELRSIAELLHLLPKQQQVQTDILSARMAARLPAWRIRASWFPFNTLLLRDYLSVAERAFMGRRDLASLQTGGRLQRIGAEAFAQCTSLHEVRCGSGLTEIEQNAFSGCAKLTRCQLPDTVHVLGNSVFAGCKTLTSLNLPDSLTELPEKLCINCQGLGQVVLPQHVRAIGERAFSSSGLEKIVMPDSCIRLGAGAFMHCKQLRFVQVSLRLAVIPEDCFAGCTGLKQFDLPFRLTEIRERAFYGCAGLETMVIPEGTRSIGAHAFDRCEHLRTVRIPSSVQEIGANAFGEQPKKLFGNGRLTVLASPKSYAWQYCKEQGIRVRAN</sequence>
<gene>
    <name evidence="9" type="ORF">KQI75_09940</name>
</gene>
<dbReference type="RefSeq" id="WP_216470648.1">
    <property type="nucleotide sequence ID" value="NZ_JAHLQI010000005.1"/>
</dbReference>
<keyword evidence="3" id="KW-0808">Transferase</keyword>
<comment type="caution">
    <text evidence="9">The sequence shown here is derived from an EMBL/GenBank/DDBJ whole genome shotgun (WGS) entry which is preliminary data.</text>
</comment>
<dbReference type="InterPro" id="IPR050660">
    <property type="entry name" value="NEK_Ser/Thr_kinase"/>
</dbReference>
<dbReference type="InterPro" id="IPR000719">
    <property type="entry name" value="Prot_kinase_dom"/>
</dbReference>
<evidence type="ECO:0000256" key="2">
    <source>
        <dbReference type="ARBA" id="ARBA00012513"/>
    </source>
</evidence>
<dbReference type="Pfam" id="PF13306">
    <property type="entry name" value="LRR_5"/>
    <property type="match status" value="1"/>
</dbReference>
<dbReference type="InterPro" id="IPR026906">
    <property type="entry name" value="LRR_5"/>
</dbReference>
<comment type="similarity">
    <text evidence="1">Belongs to the protein kinase superfamily. NEK Ser/Thr protein kinase family. NIMA subfamily.</text>
</comment>
<dbReference type="EC" id="2.7.11.1" evidence="2"/>
<evidence type="ECO:0000313" key="10">
    <source>
        <dbReference type="Proteomes" id="UP000783588"/>
    </source>
</evidence>
<reference evidence="9 10" key="1">
    <citation type="submission" date="2021-06" db="EMBL/GenBank/DDBJ databases">
        <authorList>
            <person name="Sun Q."/>
            <person name="Li D."/>
        </authorList>
    </citation>
    <scope>NUCLEOTIDE SEQUENCE [LARGE SCALE GENOMIC DNA]</scope>
    <source>
        <strain evidence="9 10">MSJd-7</strain>
    </source>
</reference>
<dbReference type="PROSITE" id="PS50011">
    <property type="entry name" value="PROTEIN_KINASE_DOM"/>
    <property type="match status" value="1"/>
</dbReference>
<proteinExistence type="inferred from homology"/>
<dbReference type="Pfam" id="PF00069">
    <property type="entry name" value="Pkinase"/>
    <property type="match status" value="1"/>
</dbReference>
<dbReference type="Proteomes" id="UP000783588">
    <property type="component" value="Unassembled WGS sequence"/>
</dbReference>
<evidence type="ECO:0000256" key="4">
    <source>
        <dbReference type="ARBA" id="ARBA00022741"/>
    </source>
</evidence>
<dbReference type="EMBL" id="JAHLQI010000005">
    <property type="protein sequence ID" value="MBU5490932.1"/>
    <property type="molecule type" value="Genomic_DNA"/>
</dbReference>
<dbReference type="CDD" id="cd14014">
    <property type="entry name" value="STKc_PknB_like"/>
    <property type="match status" value="1"/>
</dbReference>
<evidence type="ECO:0000256" key="1">
    <source>
        <dbReference type="ARBA" id="ARBA00010886"/>
    </source>
</evidence>
<keyword evidence="5" id="KW-0418">Kinase</keyword>
<evidence type="ECO:0000256" key="3">
    <source>
        <dbReference type="ARBA" id="ARBA00022679"/>
    </source>
</evidence>
<feature type="domain" description="Protein kinase" evidence="8">
    <location>
        <begin position="18"/>
        <end position="302"/>
    </location>
</feature>
<accession>A0ABS6ETP1</accession>
<evidence type="ECO:0000259" key="8">
    <source>
        <dbReference type="PROSITE" id="PS50011"/>
    </source>
</evidence>
<evidence type="ECO:0000313" key="9">
    <source>
        <dbReference type="EMBL" id="MBU5490932.1"/>
    </source>
</evidence>
<evidence type="ECO:0000256" key="6">
    <source>
        <dbReference type="ARBA" id="ARBA00022840"/>
    </source>
</evidence>
<feature type="binding site" evidence="7">
    <location>
        <position position="50"/>
    </location>
    <ligand>
        <name>ATP</name>
        <dbReference type="ChEBI" id="CHEBI:30616"/>
    </ligand>
</feature>
<dbReference type="PANTHER" id="PTHR43671:SF13">
    <property type="entry name" value="SERINE_THREONINE-PROTEIN KINASE NEK2"/>
    <property type="match status" value="1"/>
</dbReference>
<dbReference type="PANTHER" id="PTHR43671">
    <property type="entry name" value="SERINE/THREONINE-PROTEIN KINASE NEK"/>
    <property type="match status" value="1"/>
</dbReference>
<evidence type="ECO:0000256" key="7">
    <source>
        <dbReference type="PROSITE-ProRule" id="PRU10141"/>
    </source>
</evidence>
<protein>
    <recommendedName>
        <fullName evidence="2">non-specific serine/threonine protein kinase</fullName>
        <ecNumber evidence="2">2.7.11.1</ecNumber>
    </recommendedName>
</protein>
<keyword evidence="10" id="KW-1185">Reference proteome</keyword>
<keyword evidence="4 7" id="KW-0547">Nucleotide-binding</keyword>